<dbReference type="Proteomes" id="UP000252731">
    <property type="component" value="Unassembled WGS sequence"/>
</dbReference>
<evidence type="ECO:0000313" key="1">
    <source>
        <dbReference type="EMBL" id="RBP96135.1"/>
    </source>
</evidence>
<comment type="caution">
    <text evidence="1">The sequence shown here is derived from an EMBL/GenBank/DDBJ whole genome shotgun (WGS) entry which is preliminary data.</text>
</comment>
<dbReference type="EMBL" id="QNSF01000002">
    <property type="protein sequence ID" value="RBP96135.1"/>
    <property type="molecule type" value="Genomic_DNA"/>
</dbReference>
<dbReference type="RefSeq" id="WP_113881638.1">
    <property type="nucleotide sequence ID" value="NZ_QNSF01000002.1"/>
</dbReference>
<reference evidence="1 2" key="1">
    <citation type="submission" date="2018-06" db="EMBL/GenBank/DDBJ databases">
        <title>Freshwater and sediment microbial communities from various areas in North America, analyzing microbe dynamics in response to fracking.</title>
        <authorList>
            <person name="Lamendella R."/>
        </authorList>
    </citation>
    <scope>NUCLEOTIDE SEQUENCE [LARGE SCALE GENOMIC DNA]</scope>
    <source>
        <strain evidence="1 2">14_TX</strain>
    </source>
</reference>
<keyword evidence="2" id="KW-1185">Reference proteome</keyword>
<organism evidence="1 2">
    <name type="scientific">Cytobacillus firmus</name>
    <name type="common">Bacillus firmus</name>
    <dbReference type="NCBI Taxonomy" id="1399"/>
    <lineage>
        <taxon>Bacteria</taxon>
        <taxon>Bacillati</taxon>
        <taxon>Bacillota</taxon>
        <taxon>Bacilli</taxon>
        <taxon>Bacillales</taxon>
        <taxon>Bacillaceae</taxon>
        <taxon>Cytobacillus</taxon>
    </lineage>
</organism>
<name>A0A366K340_CYTFI</name>
<gene>
    <name evidence="1" type="ORF">DFO70_102462</name>
</gene>
<evidence type="ECO:0000313" key="2">
    <source>
        <dbReference type="Proteomes" id="UP000252731"/>
    </source>
</evidence>
<dbReference type="AlphaFoldDB" id="A0A366K340"/>
<sequence length="79" mass="9013">MINVNSAEIISNYTKNGKNYYVEIFHIDTGIQAFASFQENIDINGDSIVSSGYHSNNKKLAIESAIFNLMVQLKRRFCY</sequence>
<accession>A0A366K340</accession>
<proteinExistence type="predicted"/>
<protein>
    <submittedName>
        <fullName evidence="1">Uncharacterized protein</fullName>
    </submittedName>
</protein>